<dbReference type="Proteomes" id="UP000217265">
    <property type="component" value="Chromosome"/>
</dbReference>
<accession>A0A290QIU6</accession>
<organism evidence="1 2">
    <name type="scientific">Nibricoccus aquaticus</name>
    <dbReference type="NCBI Taxonomy" id="2576891"/>
    <lineage>
        <taxon>Bacteria</taxon>
        <taxon>Pseudomonadati</taxon>
        <taxon>Verrucomicrobiota</taxon>
        <taxon>Opitutia</taxon>
        <taxon>Opitutales</taxon>
        <taxon>Opitutaceae</taxon>
        <taxon>Nibricoccus</taxon>
    </lineage>
</organism>
<dbReference type="RefSeq" id="WP_096056889.1">
    <property type="nucleotide sequence ID" value="NZ_CP023344.1"/>
</dbReference>
<dbReference type="AlphaFoldDB" id="A0A290QIU6"/>
<dbReference type="Pfam" id="PF11185">
    <property type="entry name" value="DUF2971"/>
    <property type="match status" value="1"/>
</dbReference>
<gene>
    <name evidence="1" type="ORF">CMV30_15580</name>
</gene>
<keyword evidence="2" id="KW-1185">Reference proteome</keyword>
<dbReference type="OrthoDB" id="190848at2"/>
<dbReference type="KEGG" id="vbh:CMV30_15580"/>
<evidence type="ECO:0008006" key="3">
    <source>
        <dbReference type="Google" id="ProtNLM"/>
    </source>
</evidence>
<proteinExistence type="predicted"/>
<protein>
    <recommendedName>
        <fullName evidence="3">DUF2971 domain-containing protein</fullName>
    </recommendedName>
</protein>
<reference evidence="1 2" key="1">
    <citation type="submission" date="2017-09" db="EMBL/GenBank/DDBJ databases">
        <title>Complete genome sequence of Verrucomicrobial strain HZ-65, isolated from freshwater.</title>
        <authorList>
            <person name="Choi A."/>
        </authorList>
    </citation>
    <scope>NUCLEOTIDE SEQUENCE [LARGE SCALE GENOMIC DNA]</scope>
    <source>
        <strain evidence="1 2">HZ-65</strain>
    </source>
</reference>
<sequence length="295" mass="34320">MKMDQIIDTKNSDQYVYHYTKISSVIDHILPKRSLRIGSFSKTNDPKEVKEWSFWLSSNSSSGALVNQDKQRLSQAFSTELKGCARVICFCSDRPQLTGDRIADIFDRGFVKPRMWAQYAEDHAGVCLVFDRELLHQRMVKTFEPRCRISSGPVVYRNRPVVGLNTDPAYGINVDALKEWGLRKYALKHLENFHHRLFFEKMSDWSAEEEYRWVVWSNTTDDLYLDYGAALKAVIFGDKVRPDLAEKVMGLTQDDDVYWHGLKWQNCSPWYDFGNLKYDRSLRISGGWGQPPLPR</sequence>
<evidence type="ECO:0000313" key="1">
    <source>
        <dbReference type="EMBL" id="ATC65258.1"/>
    </source>
</evidence>
<name>A0A290QIU6_9BACT</name>
<dbReference type="EMBL" id="CP023344">
    <property type="protein sequence ID" value="ATC65258.1"/>
    <property type="molecule type" value="Genomic_DNA"/>
</dbReference>
<evidence type="ECO:0000313" key="2">
    <source>
        <dbReference type="Proteomes" id="UP000217265"/>
    </source>
</evidence>
<dbReference type="InterPro" id="IPR021352">
    <property type="entry name" value="DUF2971"/>
</dbReference>